<dbReference type="Proteomes" id="UP000396862">
    <property type="component" value="Unassembled WGS sequence"/>
</dbReference>
<proteinExistence type="predicted"/>
<dbReference type="NCBIfam" id="TIGR02436">
    <property type="entry name" value="four helix bundle protein"/>
    <property type="match status" value="1"/>
</dbReference>
<organism evidence="2 3">
    <name type="scientific">Prolixibacter denitrificans</name>
    <dbReference type="NCBI Taxonomy" id="1541063"/>
    <lineage>
        <taxon>Bacteria</taxon>
        <taxon>Pseudomonadati</taxon>
        <taxon>Bacteroidota</taxon>
        <taxon>Bacteroidia</taxon>
        <taxon>Marinilabiliales</taxon>
        <taxon>Prolixibacteraceae</taxon>
        <taxon>Prolixibacter</taxon>
    </lineage>
</organism>
<dbReference type="OrthoDB" id="9811959at2"/>
<dbReference type="EMBL" id="BLAU01000001">
    <property type="protein sequence ID" value="GET21237.1"/>
    <property type="molecule type" value="Genomic_DNA"/>
</dbReference>
<dbReference type="Pfam" id="PF05635">
    <property type="entry name" value="23S_rRNA_IVP"/>
    <property type="match status" value="1"/>
</dbReference>
<dbReference type="SUPFAM" id="SSF158446">
    <property type="entry name" value="IVS-encoded protein-like"/>
    <property type="match status" value="1"/>
</dbReference>
<dbReference type="InterPro" id="IPR012657">
    <property type="entry name" value="23S_rRNA-intervening_sequence"/>
</dbReference>
<keyword evidence="4" id="KW-1185">Reference proteome</keyword>
<dbReference type="Proteomes" id="UP000240621">
    <property type="component" value="Unassembled WGS sequence"/>
</dbReference>
<reference evidence="1 4" key="2">
    <citation type="submission" date="2019-10" db="EMBL/GenBank/DDBJ databases">
        <title>Prolixibacter strains distinguished by the presence of nitrate reductase genes were adept at nitrate-dependent anaerobic corrosion of metallic iron and carbon steel.</title>
        <authorList>
            <person name="Iino T."/>
            <person name="Shono N."/>
            <person name="Ito K."/>
            <person name="Nakamura R."/>
            <person name="Sueoka K."/>
            <person name="Harayama S."/>
            <person name="Ohkuma M."/>
        </authorList>
    </citation>
    <scope>NUCLEOTIDE SEQUENCE [LARGE SCALE GENOMIC DNA]</scope>
    <source>
        <strain evidence="1 4">MIC1-1</strain>
    </source>
</reference>
<reference evidence="2 3" key="1">
    <citation type="submission" date="2018-03" db="EMBL/GenBank/DDBJ databases">
        <title>Genomic Encyclopedia of Archaeal and Bacterial Type Strains, Phase II (KMG-II): from individual species to whole genera.</title>
        <authorList>
            <person name="Goeker M."/>
        </authorList>
    </citation>
    <scope>NUCLEOTIDE SEQUENCE [LARGE SCALE GENOMIC DNA]</scope>
    <source>
        <strain evidence="2 3">DSM 27267</strain>
    </source>
</reference>
<dbReference type="InterPro" id="IPR036583">
    <property type="entry name" value="23S_rRNA_IVS_sf"/>
</dbReference>
<name>A0A2P8C9S0_9BACT</name>
<accession>A0A2P8C9S0</accession>
<dbReference type="PANTHER" id="PTHR38471:SF2">
    <property type="entry name" value="FOUR HELIX BUNDLE PROTEIN"/>
    <property type="match status" value="1"/>
</dbReference>
<protein>
    <submittedName>
        <fullName evidence="2">Four helix bundle protein</fullName>
    </submittedName>
</protein>
<evidence type="ECO:0000313" key="2">
    <source>
        <dbReference type="EMBL" id="PSK81716.1"/>
    </source>
</evidence>
<dbReference type="RefSeq" id="WP_106543016.1">
    <property type="nucleotide sequence ID" value="NZ_BLAU01000001.1"/>
</dbReference>
<dbReference type="PANTHER" id="PTHR38471">
    <property type="entry name" value="FOUR HELIX BUNDLE PROTEIN"/>
    <property type="match status" value="1"/>
</dbReference>
<dbReference type="AlphaFoldDB" id="A0A2P8C9S0"/>
<dbReference type="Gene3D" id="1.20.1440.60">
    <property type="entry name" value="23S rRNA-intervening sequence"/>
    <property type="match status" value="1"/>
</dbReference>
<dbReference type="CDD" id="cd16377">
    <property type="entry name" value="23S_rRNA_IVP_like"/>
    <property type="match status" value="1"/>
</dbReference>
<evidence type="ECO:0000313" key="4">
    <source>
        <dbReference type="Proteomes" id="UP000396862"/>
    </source>
</evidence>
<evidence type="ECO:0000313" key="1">
    <source>
        <dbReference type="EMBL" id="GET21237.1"/>
    </source>
</evidence>
<dbReference type="EMBL" id="PYGC01000008">
    <property type="protein sequence ID" value="PSK81716.1"/>
    <property type="molecule type" value="Genomic_DNA"/>
</dbReference>
<sequence length="95" mass="11331">MSYRDKKYNDFRDMPVWQKAFTLLVEVYQIIKRFPADERFALTDDLKRAANSVVHNLAEGYGRYEPKDKTRFYKIARGSAYESMSQIWSPNLRNI</sequence>
<gene>
    <name evidence="2" type="ORF">CLV93_108114</name>
    <name evidence="1" type="ORF">JCM18694_14830</name>
</gene>
<evidence type="ECO:0000313" key="3">
    <source>
        <dbReference type="Proteomes" id="UP000240621"/>
    </source>
</evidence>
<comment type="caution">
    <text evidence="2">The sequence shown here is derived from an EMBL/GenBank/DDBJ whole genome shotgun (WGS) entry which is preliminary data.</text>
</comment>